<dbReference type="InParanoid" id="A0A7X0JUP3"/>
<proteinExistence type="predicted"/>
<keyword evidence="2" id="KW-1185">Reference proteome</keyword>
<dbReference type="EMBL" id="JACHHT010000002">
    <property type="protein sequence ID" value="MBB6521770.1"/>
    <property type="molecule type" value="Genomic_DNA"/>
</dbReference>
<dbReference type="AlphaFoldDB" id="A0A7X0JUP3"/>
<dbReference type="InterPro" id="IPR032675">
    <property type="entry name" value="LRR_dom_sf"/>
</dbReference>
<dbReference type="Gene3D" id="3.80.10.10">
    <property type="entry name" value="Ribonuclease Inhibitor"/>
    <property type="match status" value="1"/>
</dbReference>
<evidence type="ECO:0000313" key="1">
    <source>
        <dbReference type="EMBL" id="MBB6521770.1"/>
    </source>
</evidence>
<gene>
    <name evidence="1" type="ORF">HNR48_002055</name>
</gene>
<dbReference type="Proteomes" id="UP000528457">
    <property type="component" value="Unassembled WGS sequence"/>
</dbReference>
<dbReference type="RefSeq" id="WP_166844569.1">
    <property type="nucleotide sequence ID" value="NZ_JAAONY010000002.1"/>
</dbReference>
<dbReference type="SUPFAM" id="SSF52047">
    <property type="entry name" value="RNI-like"/>
    <property type="match status" value="1"/>
</dbReference>
<comment type="caution">
    <text evidence="1">The sequence shown here is derived from an EMBL/GenBank/DDBJ whole genome shotgun (WGS) entry which is preliminary data.</text>
</comment>
<sequence length="273" mass="31234">MKGDNTEKEVSMDNVARDLDRLFMAGLGPDHIQWLDLDDKEFTANDGLLDEELKSVNRFHLRQESAGMSEWRNKLHLFEKLSYLGVDGSVNQVFFNEICQIKSLKRLSILRSRISSIKDISNLSNLTHFNLAGAPGVEGFEALRALDHLSVLSLSGNFREMNSLDHVGELSGVESLTLDGTETRTKEYDTLLPIASMTNLKVIMLYNVKSKDLGLSPLADIQSLEYIHIPPIYLRFWKKKDYQLLYESLPNLRTEWVKLAAFDTNFQREYKIT</sequence>
<protein>
    <submittedName>
        <fullName evidence="1">Leucine-rich repeat (LRR) protein</fullName>
    </submittedName>
</protein>
<accession>A0A7X0JUP3</accession>
<organism evidence="1 2">
    <name type="scientific">Pseudoteredinibacter isoporae</name>
    <dbReference type="NCBI Taxonomy" id="570281"/>
    <lineage>
        <taxon>Bacteria</taxon>
        <taxon>Pseudomonadati</taxon>
        <taxon>Pseudomonadota</taxon>
        <taxon>Gammaproteobacteria</taxon>
        <taxon>Cellvibrionales</taxon>
        <taxon>Cellvibrionaceae</taxon>
        <taxon>Pseudoteredinibacter</taxon>
    </lineage>
</organism>
<reference evidence="1 2" key="1">
    <citation type="submission" date="2020-08" db="EMBL/GenBank/DDBJ databases">
        <title>Genomic Encyclopedia of Type Strains, Phase IV (KMG-IV): sequencing the most valuable type-strain genomes for metagenomic binning, comparative biology and taxonomic classification.</title>
        <authorList>
            <person name="Goeker M."/>
        </authorList>
    </citation>
    <scope>NUCLEOTIDE SEQUENCE [LARGE SCALE GENOMIC DNA]</scope>
    <source>
        <strain evidence="1 2">DSM 22368</strain>
    </source>
</reference>
<evidence type="ECO:0000313" key="2">
    <source>
        <dbReference type="Proteomes" id="UP000528457"/>
    </source>
</evidence>
<name>A0A7X0JUP3_9GAMM</name>